<keyword evidence="2" id="KW-1185">Reference proteome</keyword>
<gene>
    <name evidence="1" type="ORF">GBAR_LOCUS13434</name>
</gene>
<name>A0AA35WQH8_GEOBA</name>
<dbReference type="EMBL" id="CASHTH010001984">
    <property type="protein sequence ID" value="CAI8022930.1"/>
    <property type="molecule type" value="Genomic_DNA"/>
</dbReference>
<evidence type="ECO:0000313" key="2">
    <source>
        <dbReference type="Proteomes" id="UP001174909"/>
    </source>
</evidence>
<proteinExistence type="predicted"/>
<sequence>MWSLSSNVQAEREPHVLIFNVAEAFGGVINVDGQQVQTKTKGNYFQSYYTLLGFALGVDFKEAADLNSFDREFKSGNWNLISFEYHGLQDNPDLQTWIDDNADAIKTFVEEGGFVVYTGGRDAADIPLVKIVAPGLAESLGGFPVADKCCIGILPDTPLTKDMADILDTSKSTDPTFVGDGNLPGYEIAKLPDHANVAGDLLDDPAFALIVYGRIGKGGYVFSGSAEIVNLAMGFGVPEMSEDSHILWRNILNWASDAILSVEPADKLSTTWGRIKASRY</sequence>
<organism evidence="1 2">
    <name type="scientific">Geodia barretti</name>
    <name type="common">Barrett's horny sponge</name>
    <dbReference type="NCBI Taxonomy" id="519541"/>
    <lineage>
        <taxon>Eukaryota</taxon>
        <taxon>Metazoa</taxon>
        <taxon>Porifera</taxon>
        <taxon>Demospongiae</taxon>
        <taxon>Heteroscleromorpha</taxon>
        <taxon>Tetractinellida</taxon>
        <taxon>Astrophorina</taxon>
        <taxon>Geodiidae</taxon>
        <taxon>Geodia</taxon>
    </lineage>
</organism>
<dbReference type="AlphaFoldDB" id="A0AA35WQH8"/>
<dbReference type="SUPFAM" id="SSF52317">
    <property type="entry name" value="Class I glutamine amidotransferase-like"/>
    <property type="match status" value="1"/>
</dbReference>
<protein>
    <submittedName>
        <fullName evidence="1">Uncharacterized protein</fullName>
    </submittedName>
</protein>
<comment type="caution">
    <text evidence="1">The sequence shown here is derived from an EMBL/GenBank/DDBJ whole genome shotgun (WGS) entry which is preliminary data.</text>
</comment>
<reference evidence="1" key="1">
    <citation type="submission" date="2023-03" db="EMBL/GenBank/DDBJ databases">
        <authorList>
            <person name="Steffen K."/>
            <person name="Cardenas P."/>
        </authorList>
    </citation>
    <scope>NUCLEOTIDE SEQUENCE</scope>
</reference>
<dbReference type="InterPro" id="IPR029062">
    <property type="entry name" value="Class_I_gatase-like"/>
</dbReference>
<dbReference type="Proteomes" id="UP001174909">
    <property type="component" value="Unassembled WGS sequence"/>
</dbReference>
<accession>A0AA35WQH8</accession>
<evidence type="ECO:0000313" key="1">
    <source>
        <dbReference type="EMBL" id="CAI8022930.1"/>
    </source>
</evidence>